<evidence type="ECO:0000256" key="1">
    <source>
        <dbReference type="SAM" id="Coils"/>
    </source>
</evidence>
<dbReference type="InterPro" id="IPR024312">
    <property type="entry name" value="TACC_fungi"/>
</dbReference>
<feature type="compositionally biased region" description="Polar residues" evidence="2">
    <location>
        <begin position="184"/>
        <end position="245"/>
    </location>
</feature>
<organism evidence="3 4">
    <name type="scientific">Orbilia oligospora</name>
    <name type="common">Nematode-trapping fungus</name>
    <name type="synonym">Arthrobotrys oligospora</name>
    <dbReference type="NCBI Taxonomy" id="2813651"/>
    <lineage>
        <taxon>Eukaryota</taxon>
        <taxon>Fungi</taxon>
        <taxon>Dikarya</taxon>
        <taxon>Ascomycota</taxon>
        <taxon>Pezizomycotina</taxon>
        <taxon>Orbiliomycetes</taxon>
        <taxon>Orbiliales</taxon>
        <taxon>Orbiliaceae</taxon>
        <taxon>Orbilia</taxon>
    </lineage>
</organism>
<comment type="caution">
    <text evidence="3">The sequence shown here is derived from an EMBL/GenBank/DDBJ whole genome shotgun (WGS) entry which is preliminary data.</text>
</comment>
<gene>
    <name evidence="3" type="ORF">TWF102_002131</name>
</gene>
<protein>
    <submittedName>
        <fullName evidence="3">Uncharacterized protein</fullName>
    </submittedName>
</protein>
<dbReference type="Pfam" id="PF12709">
    <property type="entry name" value="Fungal_TACC"/>
    <property type="match status" value="1"/>
</dbReference>
<feature type="coiled-coil region" evidence="1">
    <location>
        <begin position="541"/>
        <end position="626"/>
    </location>
</feature>
<proteinExistence type="predicted"/>
<dbReference type="EMBL" id="WIQW01000136">
    <property type="protein sequence ID" value="KAF3080678.1"/>
    <property type="molecule type" value="Genomic_DNA"/>
</dbReference>
<feature type="coiled-coil region" evidence="1">
    <location>
        <begin position="341"/>
        <end position="368"/>
    </location>
</feature>
<feature type="compositionally biased region" description="Basic and acidic residues" evidence="2">
    <location>
        <begin position="673"/>
        <end position="682"/>
    </location>
</feature>
<feature type="region of interest" description="Disordered" evidence="2">
    <location>
        <begin position="260"/>
        <end position="302"/>
    </location>
</feature>
<feature type="region of interest" description="Disordered" evidence="2">
    <location>
        <begin position="1"/>
        <end position="41"/>
    </location>
</feature>
<feature type="compositionally biased region" description="Basic and acidic residues" evidence="2">
    <location>
        <begin position="464"/>
        <end position="473"/>
    </location>
</feature>
<feature type="region of interest" description="Disordered" evidence="2">
    <location>
        <begin position="669"/>
        <end position="710"/>
    </location>
</feature>
<dbReference type="PANTHER" id="PTHR45615:SF80">
    <property type="entry name" value="GRIP DOMAIN-CONTAINING PROTEIN"/>
    <property type="match status" value="1"/>
</dbReference>
<feature type="region of interest" description="Disordered" evidence="2">
    <location>
        <begin position="173"/>
        <end position="245"/>
    </location>
</feature>
<dbReference type="PANTHER" id="PTHR45615">
    <property type="entry name" value="MYOSIN HEAVY CHAIN, NON-MUSCLE"/>
    <property type="match status" value="1"/>
</dbReference>
<dbReference type="Proteomes" id="UP000475325">
    <property type="component" value="Unassembled WGS sequence"/>
</dbReference>
<feature type="coiled-coil region" evidence="1">
    <location>
        <begin position="404"/>
        <end position="459"/>
    </location>
</feature>
<evidence type="ECO:0000313" key="4">
    <source>
        <dbReference type="Proteomes" id="UP000475325"/>
    </source>
</evidence>
<keyword evidence="1" id="KW-0175">Coiled coil</keyword>
<dbReference type="AlphaFoldDB" id="A0A7C8J694"/>
<name>A0A7C8J694_ORBOL</name>
<feature type="region of interest" description="Disordered" evidence="2">
    <location>
        <begin position="464"/>
        <end position="489"/>
    </location>
</feature>
<evidence type="ECO:0000313" key="3">
    <source>
        <dbReference type="EMBL" id="KAF3080678.1"/>
    </source>
</evidence>
<reference evidence="3 4" key="1">
    <citation type="submission" date="2019-06" db="EMBL/GenBank/DDBJ databases">
        <authorList>
            <person name="Palmer J.M."/>
        </authorList>
    </citation>
    <scope>NUCLEOTIDE SEQUENCE [LARGE SCALE GENOMIC DNA]</scope>
    <source>
        <strain evidence="3 4">TWF102</strain>
    </source>
</reference>
<accession>A0A7C8J694</accession>
<evidence type="ECO:0000256" key="2">
    <source>
        <dbReference type="SAM" id="MobiDB-lite"/>
    </source>
</evidence>
<sequence>MALKSQFPKMSEPLIDISPNKVYGTSQTPSAQPPLDDPINLASEDSEYSVIDYNIPKSFSSSGIGEKHLRSAHNSPMKVMKKPKYDIHDESMKENHDISFADDDEDFLARISSKLGRGDELTSHSMSFDANLSGFSDVMVEGGVGVSRETEEQIGEIGERSVDRQILRESYRRERSMERGSPFHTPTKSNLLSFSTPNRQSWSSPQSDPITPGTVTPRATGQRSRLATLSQYSKSPESTPGNNERTQNLLLDFTAQFNAIKANPPPQTPTRSRRRSQSSSPTKRTRDGSESPSKQPLPAPTPMERRFLLDFDIPPPPTPRSIPSVTPKEVENIKSQFLAQIAQLRAELAGKDAQINTLKDSVSDAERRASNGIVELRQVREEMEDMSARTMLIESRLSEAGRAVQEFQGQIEVGNRLLDEARNERDSVVQDKDFLRKELEELKREHEQVSDSLLKTKQDLASTKKDLIVERQKKSAPNSPARGSGGSSVDVEAAVEKAVAAANATKDMEVSQAVEKVAKELHSLYKSKHEQKVSALKQSYSKRWEKRVNELEAKNNDLTNTNNELSNKIMRMEEESEEHLNLSGPVLSPHDMEDRREEIEKLEARFAKAQEQIKTLQEDLSAERREKGELVLAVDELLALGGAPAMADNGVNNLRGSISRASGASIAKALTPAKEEKDKETKSSSGIRGGIERMGNGANPSKGRFGFPSS</sequence>